<protein>
    <submittedName>
        <fullName evidence="1">Uncharacterized protein</fullName>
    </submittedName>
</protein>
<sequence length="111" mass="12607">MTYKQAKENKRGGKDMKINAENFECLRESKLKRKVYEDLVKEATFVRVSPKSTVCVVTDHNSFEVIGTSSVYKVENFNDEIGRDTALSQALDSFIKFLAYSGELSDVLENI</sequence>
<gene>
    <name evidence="1" type="ORF">CampHawk_46</name>
</gene>
<dbReference type="EMBL" id="KF669649">
    <property type="protein sequence ID" value="AGY46924.1"/>
    <property type="molecule type" value="Genomic_DNA"/>
</dbReference>
<organism evidence="1 2">
    <name type="scientific">Bacillus phage CampHawk</name>
    <dbReference type="NCBI Taxonomy" id="1406783"/>
    <lineage>
        <taxon>Viruses</taxon>
        <taxon>Duplodnaviria</taxon>
        <taxon>Heunggongvirae</taxon>
        <taxon>Uroviricota</taxon>
        <taxon>Caudoviricetes</taxon>
        <taxon>Herelleviridae</taxon>
        <taxon>Spounavirinae</taxon>
        <taxon>Okubovirus</taxon>
        <taxon>Okubovirus camphawk</taxon>
    </lineage>
</organism>
<evidence type="ECO:0000313" key="1">
    <source>
        <dbReference type="EMBL" id="AGY46924.1"/>
    </source>
</evidence>
<accession>U5PSP8</accession>
<dbReference type="Pfam" id="PF13876">
    <property type="entry name" value="Phage_gp49_66"/>
    <property type="match status" value="1"/>
</dbReference>
<reference evidence="1 2" key="1">
    <citation type="journal article" date="2013" name="Genome Announc.">
        <title>Complete Genome of Bacillus subtilis Myophage CampHawk.</title>
        <authorList>
            <person name="Ritz M.P."/>
            <person name="Perl A.L."/>
            <person name="Colquhoun J.M."/>
            <person name="Chamakura K.R."/>
            <person name="Kuty Everett G.F."/>
        </authorList>
    </citation>
    <scope>NUCLEOTIDE SEQUENCE [LARGE SCALE GENOMIC DNA]</scope>
</reference>
<name>U5PSP8_9CAUD</name>
<dbReference type="Proteomes" id="UP000017646">
    <property type="component" value="Segment"/>
</dbReference>
<proteinExistence type="predicted"/>
<dbReference type="RefSeq" id="YP_008769980.1">
    <property type="nucleotide sequence ID" value="NC_022761.1"/>
</dbReference>
<dbReference type="InterPro" id="IPR025915">
    <property type="entry name" value="Phage_gp49_66"/>
</dbReference>
<dbReference type="GeneID" id="17526593"/>
<keyword evidence="2" id="KW-1185">Reference proteome</keyword>
<evidence type="ECO:0000313" key="2">
    <source>
        <dbReference type="Proteomes" id="UP000017646"/>
    </source>
</evidence>
<dbReference type="KEGG" id="vg:17526593"/>